<dbReference type="EMBL" id="FQUG01000007">
    <property type="protein sequence ID" value="SHF13253.1"/>
    <property type="molecule type" value="Genomic_DNA"/>
</dbReference>
<evidence type="ECO:0000256" key="1">
    <source>
        <dbReference type="SAM" id="MobiDB-lite"/>
    </source>
</evidence>
<name>A0A1M4Z594_9FIRM</name>
<dbReference type="Gene3D" id="3.90.1150.10">
    <property type="entry name" value="Aspartate Aminotransferase, domain 1"/>
    <property type="match status" value="1"/>
</dbReference>
<feature type="region of interest" description="Disordered" evidence="1">
    <location>
        <begin position="25"/>
        <end position="47"/>
    </location>
</feature>
<keyword evidence="4" id="KW-1185">Reference proteome</keyword>
<gene>
    <name evidence="3" type="ORF">SAMN02745190_01928</name>
</gene>
<feature type="signal peptide" evidence="2">
    <location>
        <begin position="1"/>
        <end position="24"/>
    </location>
</feature>
<evidence type="ECO:0000256" key="2">
    <source>
        <dbReference type="SAM" id="SignalP"/>
    </source>
</evidence>
<dbReference type="InterPro" id="IPR015422">
    <property type="entry name" value="PyrdxlP-dep_Trfase_small"/>
</dbReference>
<protein>
    <submittedName>
        <fullName evidence="3">Uncharacterized protein</fullName>
    </submittedName>
</protein>
<feature type="chain" id="PRO_5012589884" evidence="2">
    <location>
        <begin position="25"/>
        <end position="98"/>
    </location>
</feature>
<dbReference type="AlphaFoldDB" id="A0A1M4Z594"/>
<keyword evidence="2" id="KW-0732">Signal</keyword>
<organism evidence="3 4">
    <name type="scientific">Schwartzia succinivorans DSM 10502</name>
    <dbReference type="NCBI Taxonomy" id="1123243"/>
    <lineage>
        <taxon>Bacteria</taxon>
        <taxon>Bacillati</taxon>
        <taxon>Bacillota</taxon>
        <taxon>Negativicutes</taxon>
        <taxon>Selenomonadales</taxon>
        <taxon>Selenomonadaceae</taxon>
        <taxon>Schwartzia</taxon>
    </lineage>
</organism>
<proteinExistence type="predicted"/>
<sequence>MHYRKWITIVMTVTMLLFTTSLDAKNNTFEGGSEEIEEDSKYESDIHADDGFTNSSKKGNYGFWEKYDETHTVIRFATSWATTEENTQKLIEVLKELF</sequence>
<dbReference type="RefSeq" id="WP_072936008.1">
    <property type="nucleotide sequence ID" value="NZ_FQUG01000007.1"/>
</dbReference>
<dbReference type="Proteomes" id="UP000184404">
    <property type="component" value="Unassembled WGS sequence"/>
</dbReference>
<dbReference type="OrthoDB" id="9774495at2"/>
<dbReference type="STRING" id="1123243.SAMN02745190_01928"/>
<evidence type="ECO:0000313" key="3">
    <source>
        <dbReference type="EMBL" id="SHF13253.1"/>
    </source>
</evidence>
<reference evidence="3 4" key="1">
    <citation type="submission" date="2016-11" db="EMBL/GenBank/DDBJ databases">
        <authorList>
            <person name="Jaros S."/>
            <person name="Januszkiewicz K."/>
            <person name="Wedrychowicz H."/>
        </authorList>
    </citation>
    <scope>NUCLEOTIDE SEQUENCE [LARGE SCALE GENOMIC DNA]</scope>
    <source>
        <strain evidence="3 4">DSM 10502</strain>
    </source>
</reference>
<accession>A0A1M4Z594</accession>
<evidence type="ECO:0000313" key="4">
    <source>
        <dbReference type="Proteomes" id="UP000184404"/>
    </source>
</evidence>